<dbReference type="EMBL" id="JARAFO010000032">
    <property type="protein sequence ID" value="MDE1452996.1"/>
    <property type="molecule type" value="Genomic_DNA"/>
</dbReference>
<accession>A0AAW6KH08</accession>
<dbReference type="Proteomes" id="UP001216709">
    <property type="component" value="Unassembled WGS sequence"/>
</dbReference>
<evidence type="ECO:0000313" key="2">
    <source>
        <dbReference type="EMBL" id="MDE1452996.1"/>
    </source>
</evidence>
<gene>
    <name evidence="2" type="ORF">PVN32_12525</name>
</gene>
<comment type="caution">
    <text evidence="2">The sequence shown here is derived from an EMBL/GenBank/DDBJ whole genome shotgun (WGS) entry which is preliminary data.</text>
</comment>
<protein>
    <submittedName>
        <fullName evidence="2">Uncharacterized protein</fullName>
    </submittedName>
</protein>
<feature type="compositionally biased region" description="Basic residues" evidence="1">
    <location>
        <begin position="1"/>
        <end position="11"/>
    </location>
</feature>
<organism evidence="2 3">
    <name type="scientific">Bacillus paralicheniformis</name>
    <dbReference type="NCBI Taxonomy" id="1648923"/>
    <lineage>
        <taxon>Bacteria</taxon>
        <taxon>Bacillati</taxon>
        <taxon>Bacillota</taxon>
        <taxon>Bacilli</taxon>
        <taxon>Bacillales</taxon>
        <taxon>Bacillaceae</taxon>
        <taxon>Bacillus</taxon>
    </lineage>
</organism>
<evidence type="ECO:0000313" key="3">
    <source>
        <dbReference type="Proteomes" id="UP001216709"/>
    </source>
</evidence>
<reference evidence="2" key="1">
    <citation type="submission" date="2022-12" db="EMBL/GenBank/DDBJ databases">
        <title>Draft Genome Sequences of Bacillus licheniformis and Bacillus paralicheniformis strains isolated from Irish skim milk powders.</title>
        <authorList>
            <person name="Lourenco A."/>
            <person name="Li F."/>
            <person name="Geraldine D."/>
            <person name="Tobin J.T."/>
            <person name="Butler F."/>
            <person name="Jordan K."/>
            <person name="Obrien T."/>
        </authorList>
    </citation>
    <scope>NUCLEOTIDE SEQUENCE</scope>
    <source>
        <strain evidence="2">3370</strain>
    </source>
</reference>
<feature type="non-terminal residue" evidence="2">
    <location>
        <position position="1"/>
    </location>
</feature>
<feature type="compositionally biased region" description="Basic and acidic residues" evidence="1">
    <location>
        <begin position="12"/>
        <end position="23"/>
    </location>
</feature>
<dbReference type="AlphaFoldDB" id="A0AAW6KH08"/>
<dbReference type="RefSeq" id="WP_274685485.1">
    <property type="nucleotide sequence ID" value="NZ_JARAFO010000032.1"/>
</dbReference>
<proteinExistence type="predicted"/>
<evidence type="ECO:0000256" key="1">
    <source>
        <dbReference type="SAM" id="MobiDB-lite"/>
    </source>
</evidence>
<sequence length="23" mass="2837">VRAQKIKKGLKRLQEKHYTDRQL</sequence>
<feature type="region of interest" description="Disordered" evidence="1">
    <location>
        <begin position="1"/>
        <end position="23"/>
    </location>
</feature>
<name>A0AAW6KH08_9BACI</name>